<organism evidence="1">
    <name type="scientific">freshwater metagenome</name>
    <dbReference type="NCBI Taxonomy" id="449393"/>
    <lineage>
        <taxon>unclassified sequences</taxon>
        <taxon>metagenomes</taxon>
        <taxon>ecological metagenomes</taxon>
    </lineage>
</organism>
<dbReference type="AlphaFoldDB" id="A0A6J6G256"/>
<proteinExistence type="predicted"/>
<name>A0A6J6G256_9ZZZZ</name>
<sequence>MGNVNCELCEAARLTEWFYEDDVCWIAECEVCCVPMVVWRVHDVAPDDDSKAHMHARLAGVVEEFFEYEHYVDDNMRQIPEHYHAHARSRTGWFGQPVPRKAR</sequence>
<evidence type="ECO:0000313" key="1">
    <source>
        <dbReference type="EMBL" id="CAB4594590.1"/>
    </source>
</evidence>
<gene>
    <name evidence="1" type="ORF">UFOPK1722_01817</name>
</gene>
<accession>A0A6J6G256</accession>
<reference evidence="1" key="1">
    <citation type="submission" date="2020-05" db="EMBL/GenBank/DDBJ databases">
        <authorList>
            <person name="Chiriac C."/>
            <person name="Salcher M."/>
            <person name="Ghai R."/>
            <person name="Kavagutti S V."/>
        </authorList>
    </citation>
    <scope>NUCLEOTIDE SEQUENCE</scope>
</reference>
<protein>
    <submittedName>
        <fullName evidence="1">Unannotated protein</fullName>
    </submittedName>
</protein>
<dbReference type="EMBL" id="CAEZTS010000217">
    <property type="protein sequence ID" value="CAB4594590.1"/>
    <property type="molecule type" value="Genomic_DNA"/>
</dbReference>